<name>F4C1B0_SPHS2</name>
<dbReference type="AlphaFoldDB" id="F4C1B0"/>
<proteinExistence type="inferred from homology"/>
<dbReference type="InterPro" id="IPR035901">
    <property type="entry name" value="GIY-YIG_endonuc_sf"/>
</dbReference>
<dbReference type="EMBL" id="CP002584">
    <property type="protein sequence ID" value="ADZ78044.1"/>
    <property type="molecule type" value="Genomic_DNA"/>
</dbReference>
<dbReference type="PANTHER" id="PTHR34477">
    <property type="entry name" value="UPF0213 PROTEIN YHBQ"/>
    <property type="match status" value="1"/>
</dbReference>
<evidence type="ECO:0000256" key="1">
    <source>
        <dbReference type="ARBA" id="ARBA00007435"/>
    </source>
</evidence>
<dbReference type="STRING" id="743722.Sph21_1482"/>
<feature type="domain" description="GIY-YIG" evidence="2">
    <location>
        <begin position="2"/>
        <end position="77"/>
    </location>
</feature>
<dbReference type="PROSITE" id="PS50164">
    <property type="entry name" value="GIY_YIG"/>
    <property type="match status" value="1"/>
</dbReference>
<gene>
    <name evidence="3" type="ordered locus">Sph21_1482</name>
</gene>
<dbReference type="HOGENOM" id="CLU_135650_6_3_10"/>
<dbReference type="eggNOG" id="COG2827">
    <property type="taxonomic scope" value="Bacteria"/>
</dbReference>
<accession>F4C1B0</accession>
<dbReference type="CDD" id="cd10449">
    <property type="entry name" value="GIY-YIG_SLX1_like"/>
    <property type="match status" value="1"/>
</dbReference>
<protein>
    <submittedName>
        <fullName evidence="3">Excinuclease ABC C subunit domain protein</fullName>
    </submittedName>
</protein>
<evidence type="ECO:0000313" key="3">
    <source>
        <dbReference type="EMBL" id="ADZ78044.1"/>
    </source>
</evidence>
<dbReference type="KEGG" id="shg:Sph21_1482"/>
<dbReference type="InterPro" id="IPR000305">
    <property type="entry name" value="GIY-YIG_endonuc"/>
</dbReference>
<comment type="similarity">
    <text evidence="1">Belongs to the UPF0213 family.</text>
</comment>
<sequence>MEIYYVYAIRSERDGRIYVGLSQNVEKRLNEHNEGRTKSTKGYIPWKLIYKEEVGNRLTARKREKYYKSGIGKEFLKSLQIE</sequence>
<dbReference type="PATRIC" id="fig|743722.3.peg.1590"/>
<dbReference type="InterPro" id="IPR050190">
    <property type="entry name" value="UPF0213_domain"/>
</dbReference>
<organism evidence="3">
    <name type="scientific">Sphingobacterium sp. (strain 21)</name>
    <dbReference type="NCBI Taxonomy" id="743722"/>
    <lineage>
        <taxon>Bacteria</taxon>
        <taxon>Pseudomonadati</taxon>
        <taxon>Bacteroidota</taxon>
        <taxon>Sphingobacteriia</taxon>
        <taxon>Sphingobacteriales</taxon>
        <taxon>Sphingobacteriaceae</taxon>
        <taxon>Sphingobacterium</taxon>
    </lineage>
</organism>
<evidence type="ECO:0000259" key="2">
    <source>
        <dbReference type="PROSITE" id="PS50164"/>
    </source>
</evidence>
<dbReference type="Pfam" id="PF01541">
    <property type="entry name" value="GIY-YIG"/>
    <property type="match status" value="1"/>
</dbReference>
<reference evidence="3" key="1">
    <citation type="submission" date="2011-03" db="EMBL/GenBank/DDBJ databases">
        <title>Complete sequence of Sphingobacterium sp. 21.</title>
        <authorList>
            <consortium name="US DOE Joint Genome Institute"/>
            <person name="Lucas S."/>
            <person name="Copeland A."/>
            <person name="Lapidus A."/>
            <person name="Cheng J.-F."/>
            <person name="Goodwin L."/>
            <person name="Pitluck S."/>
            <person name="Davenport K."/>
            <person name="Detter J.C."/>
            <person name="Han C."/>
            <person name="Tapia R."/>
            <person name="Land M."/>
            <person name="Hauser L."/>
            <person name="Kyrpides N."/>
            <person name="Ivanova N."/>
            <person name="Ovchinnikova G."/>
            <person name="Pagani I."/>
            <person name="Siebers A.K."/>
            <person name="Allgaier M."/>
            <person name="Thelen M.P."/>
            <person name="Hugenholtz P."/>
            <person name="Woyke T."/>
        </authorList>
    </citation>
    <scope>NUCLEOTIDE SEQUENCE</scope>
    <source>
        <strain evidence="3">21</strain>
    </source>
</reference>
<dbReference type="Gene3D" id="3.40.1440.10">
    <property type="entry name" value="GIY-YIG endonuclease"/>
    <property type="match status" value="1"/>
</dbReference>
<dbReference type="PANTHER" id="PTHR34477:SF1">
    <property type="entry name" value="UPF0213 PROTEIN YHBQ"/>
    <property type="match status" value="1"/>
</dbReference>
<dbReference type="SUPFAM" id="SSF82771">
    <property type="entry name" value="GIY-YIG endonuclease"/>
    <property type="match status" value="1"/>
</dbReference>